<feature type="domain" description="DNA2/NAM7 helicase-like C-terminal" evidence="3">
    <location>
        <begin position="43"/>
        <end position="119"/>
    </location>
</feature>
<dbReference type="InterPro" id="IPR041679">
    <property type="entry name" value="DNA2/NAM7-like_C"/>
</dbReference>
<dbReference type="Proteomes" id="UP000054359">
    <property type="component" value="Unassembled WGS sequence"/>
</dbReference>
<dbReference type="SUPFAM" id="SSF52540">
    <property type="entry name" value="P-loop containing nucleoside triphosphate hydrolases"/>
    <property type="match status" value="1"/>
</dbReference>
<dbReference type="InterPro" id="IPR027417">
    <property type="entry name" value="P-loop_NTPase"/>
</dbReference>
<accession>A0A087T933</accession>
<dbReference type="PANTHER" id="PTHR45418">
    <property type="entry name" value="CANCER/TESTIS ANTIGEN 55"/>
    <property type="match status" value="1"/>
</dbReference>
<keyword evidence="2" id="KW-0963">Cytoplasm</keyword>
<dbReference type="AlphaFoldDB" id="A0A087T933"/>
<name>A0A087T933_STEMI</name>
<keyword evidence="5" id="KW-1185">Reference proteome</keyword>
<keyword evidence="4" id="KW-0347">Helicase</keyword>
<reference evidence="4 5" key="1">
    <citation type="submission" date="2013-11" db="EMBL/GenBank/DDBJ databases">
        <title>Genome sequencing of Stegodyphus mimosarum.</title>
        <authorList>
            <person name="Bechsgaard J."/>
        </authorList>
    </citation>
    <scope>NUCLEOTIDE SEQUENCE [LARGE SCALE GENOMIC DNA]</scope>
</reference>
<gene>
    <name evidence="4" type="ORF">X975_16860</name>
</gene>
<keyword evidence="4" id="KW-0547">Nucleotide-binding</keyword>
<evidence type="ECO:0000313" key="4">
    <source>
        <dbReference type="EMBL" id="KFM61622.1"/>
    </source>
</evidence>
<dbReference type="EMBL" id="KK114059">
    <property type="protein sequence ID" value="KFM61622.1"/>
    <property type="molecule type" value="Genomic_DNA"/>
</dbReference>
<feature type="non-terminal residue" evidence="4">
    <location>
        <position position="120"/>
    </location>
</feature>
<protein>
    <submittedName>
        <fullName evidence="4">Putative helicase Mov10l1</fullName>
    </submittedName>
</protein>
<comment type="subcellular location">
    <subcellularLocation>
        <location evidence="1">Cytoplasm</location>
    </subcellularLocation>
</comment>
<keyword evidence="4" id="KW-0378">Hydrolase</keyword>
<evidence type="ECO:0000259" key="3">
    <source>
        <dbReference type="Pfam" id="PF13087"/>
    </source>
</evidence>
<evidence type="ECO:0000256" key="2">
    <source>
        <dbReference type="ARBA" id="ARBA00022490"/>
    </source>
</evidence>
<dbReference type="OrthoDB" id="6509655at2759"/>
<organism evidence="4 5">
    <name type="scientific">Stegodyphus mimosarum</name>
    <name type="common">African social velvet spider</name>
    <dbReference type="NCBI Taxonomy" id="407821"/>
    <lineage>
        <taxon>Eukaryota</taxon>
        <taxon>Metazoa</taxon>
        <taxon>Ecdysozoa</taxon>
        <taxon>Arthropoda</taxon>
        <taxon>Chelicerata</taxon>
        <taxon>Arachnida</taxon>
        <taxon>Araneae</taxon>
        <taxon>Araneomorphae</taxon>
        <taxon>Entelegynae</taxon>
        <taxon>Eresoidea</taxon>
        <taxon>Eresidae</taxon>
        <taxon>Stegodyphus</taxon>
    </lineage>
</organism>
<keyword evidence="4" id="KW-0067">ATP-binding</keyword>
<evidence type="ECO:0000313" key="5">
    <source>
        <dbReference type="Proteomes" id="UP000054359"/>
    </source>
</evidence>
<dbReference type="Pfam" id="PF13087">
    <property type="entry name" value="AAA_12"/>
    <property type="match status" value="1"/>
</dbReference>
<proteinExistence type="predicted"/>
<dbReference type="GO" id="GO:0004386">
    <property type="term" value="F:helicase activity"/>
    <property type="evidence" value="ECO:0007669"/>
    <property type="project" value="UniProtKB-KW"/>
</dbReference>
<dbReference type="Gene3D" id="3.40.50.300">
    <property type="entry name" value="P-loop containing nucleotide triphosphate hydrolases"/>
    <property type="match status" value="2"/>
</dbReference>
<dbReference type="STRING" id="407821.A0A087T933"/>
<dbReference type="PANTHER" id="PTHR45418:SF1">
    <property type="entry name" value="CANCER_TESTIS ANTIGEN 55"/>
    <property type="match status" value="1"/>
</dbReference>
<dbReference type="GO" id="GO:0005737">
    <property type="term" value="C:cytoplasm"/>
    <property type="evidence" value="ECO:0007669"/>
    <property type="project" value="UniProtKB-SubCell"/>
</dbReference>
<sequence length="120" mass="13782">MAGDPQQLGPVLRSSYSITYGLQVSYLERIMNTALYARNEKEYGQFGGYNPMLITMLEESYRSHPDILRFPSDMFYFSQVICCFPSGTSNKLSNWDELPTKGFPIIFHGVKGEEFREENS</sequence>
<evidence type="ECO:0000256" key="1">
    <source>
        <dbReference type="ARBA" id="ARBA00004496"/>
    </source>
</evidence>